<evidence type="ECO:0000313" key="3">
    <source>
        <dbReference type="Proteomes" id="UP000295146"/>
    </source>
</evidence>
<proteinExistence type="predicted"/>
<organism evidence="2 3">
    <name type="scientific">Kribbella pratensis</name>
    <dbReference type="NCBI Taxonomy" id="2512112"/>
    <lineage>
        <taxon>Bacteria</taxon>
        <taxon>Bacillati</taxon>
        <taxon>Actinomycetota</taxon>
        <taxon>Actinomycetes</taxon>
        <taxon>Propionibacteriales</taxon>
        <taxon>Kribbellaceae</taxon>
        <taxon>Kribbella</taxon>
    </lineage>
</organism>
<protein>
    <submittedName>
        <fullName evidence="2">Glycerophosphoryl diester phosphodiesterase</fullName>
    </submittedName>
</protein>
<dbReference type="SUPFAM" id="SSF51695">
    <property type="entry name" value="PLC-like phosphodiesterases"/>
    <property type="match status" value="1"/>
</dbReference>
<dbReference type="Proteomes" id="UP000295146">
    <property type="component" value="Unassembled WGS sequence"/>
</dbReference>
<dbReference type="PROSITE" id="PS51704">
    <property type="entry name" value="GP_PDE"/>
    <property type="match status" value="1"/>
</dbReference>
<name>A0A4R8BK73_9ACTN</name>
<keyword evidence="3" id="KW-1185">Reference proteome</keyword>
<feature type="domain" description="GP-PDE" evidence="1">
    <location>
        <begin position="17"/>
        <end position="253"/>
    </location>
</feature>
<dbReference type="InterPro" id="IPR017946">
    <property type="entry name" value="PLC-like_Pdiesterase_TIM-brl"/>
</dbReference>
<dbReference type="Pfam" id="PF03009">
    <property type="entry name" value="GDPD"/>
    <property type="match status" value="1"/>
</dbReference>
<gene>
    <name evidence="2" type="ORF">EV653_8267</name>
</gene>
<evidence type="ECO:0000313" key="2">
    <source>
        <dbReference type="EMBL" id="TDW54942.1"/>
    </source>
</evidence>
<reference evidence="2 3" key="1">
    <citation type="submission" date="2019-03" db="EMBL/GenBank/DDBJ databases">
        <title>Genomic Encyclopedia of Type Strains, Phase III (KMG-III): the genomes of soil and plant-associated and newly described type strains.</title>
        <authorList>
            <person name="Whitman W."/>
        </authorList>
    </citation>
    <scope>NUCLEOTIDE SEQUENCE [LARGE SCALE GENOMIC DNA]</scope>
    <source>
        <strain evidence="2 3">VKM Ac-2573</strain>
    </source>
</reference>
<dbReference type="Gene3D" id="3.20.20.190">
    <property type="entry name" value="Phosphatidylinositol (PI) phosphodiesterase"/>
    <property type="match status" value="1"/>
</dbReference>
<accession>A0A4R8BK73</accession>
<dbReference type="AlphaFoldDB" id="A0A4R8BK73"/>
<dbReference type="InterPro" id="IPR030395">
    <property type="entry name" value="GP_PDE_dom"/>
</dbReference>
<dbReference type="EMBL" id="SODP01000005">
    <property type="protein sequence ID" value="TDW54942.1"/>
    <property type="molecule type" value="Genomic_DNA"/>
</dbReference>
<dbReference type="GO" id="GO:0006629">
    <property type="term" value="P:lipid metabolic process"/>
    <property type="evidence" value="ECO:0007669"/>
    <property type="project" value="InterPro"/>
</dbReference>
<dbReference type="GO" id="GO:0008081">
    <property type="term" value="F:phosphoric diester hydrolase activity"/>
    <property type="evidence" value="ECO:0007669"/>
    <property type="project" value="InterPro"/>
</dbReference>
<sequence>MLMSRTESFLRAPGAQLRIWAHRGNSSAAPENTAASDEAARRAGAEWIENDVRTTKDGVPVVLHDETVDRTTDGAGPIRSFTAAEVAQLDAGSWFAPAFAGQRVRTLGAQLDGLKTRGGNLLLEVKGEHARSSVVRIVQEIQVHRMSGRVFVQSFEPQHLRWVHELAPELPLGLLRVELDPDPVAIAKDLELTSYNPSDAALQTRPGIVRELHAAGVAVNVWTVDDPNRWDALERAGVDGIITNCPAELAGWNAARFALAG</sequence>
<dbReference type="PANTHER" id="PTHR46211">
    <property type="entry name" value="GLYCEROPHOSPHORYL DIESTER PHOSPHODIESTERASE"/>
    <property type="match status" value="1"/>
</dbReference>
<dbReference type="PANTHER" id="PTHR46211:SF14">
    <property type="entry name" value="GLYCEROPHOSPHODIESTER PHOSPHODIESTERASE"/>
    <property type="match status" value="1"/>
</dbReference>
<comment type="caution">
    <text evidence="2">The sequence shown here is derived from an EMBL/GenBank/DDBJ whole genome shotgun (WGS) entry which is preliminary data.</text>
</comment>
<evidence type="ECO:0000259" key="1">
    <source>
        <dbReference type="PROSITE" id="PS51704"/>
    </source>
</evidence>